<dbReference type="EMBL" id="WKPR01000040">
    <property type="protein sequence ID" value="MSB22422.1"/>
    <property type="molecule type" value="Genomic_DNA"/>
</dbReference>
<evidence type="ECO:0000256" key="1">
    <source>
        <dbReference type="SAM" id="MobiDB-lite"/>
    </source>
</evidence>
<proteinExistence type="predicted"/>
<evidence type="ECO:0000313" key="3">
    <source>
        <dbReference type="Proteomes" id="UP000434475"/>
    </source>
</evidence>
<reference evidence="2 3" key="1">
    <citation type="journal article" date="2019" name="Nat. Med.">
        <title>A library of human gut bacterial isolates paired with longitudinal multiomics data enables mechanistic microbiome research.</title>
        <authorList>
            <person name="Poyet M."/>
            <person name="Groussin M."/>
            <person name="Gibbons S.M."/>
            <person name="Avila-Pacheco J."/>
            <person name="Jiang X."/>
            <person name="Kearney S.M."/>
            <person name="Perrotta A.R."/>
            <person name="Berdy B."/>
            <person name="Zhao S."/>
            <person name="Lieberman T.D."/>
            <person name="Swanson P.K."/>
            <person name="Smith M."/>
            <person name="Roesemann S."/>
            <person name="Alexander J.E."/>
            <person name="Rich S.A."/>
            <person name="Livny J."/>
            <person name="Vlamakis H."/>
            <person name="Clish C."/>
            <person name="Bullock K."/>
            <person name="Deik A."/>
            <person name="Scott J."/>
            <person name="Pierce K.A."/>
            <person name="Xavier R.J."/>
            <person name="Alm E.J."/>
        </authorList>
    </citation>
    <scope>NUCLEOTIDE SEQUENCE [LARGE SCALE GENOMIC DNA]</scope>
    <source>
        <strain evidence="2 3">BIOML-A2</strain>
    </source>
</reference>
<feature type="region of interest" description="Disordered" evidence="1">
    <location>
        <begin position="367"/>
        <end position="386"/>
    </location>
</feature>
<dbReference type="RefSeq" id="WP_172698116.1">
    <property type="nucleotide sequence ID" value="NZ_JAKNGX010000060.1"/>
</dbReference>
<organism evidence="2 3">
    <name type="scientific">Flavonifractor plautii</name>
    <name type="common">Fusobacterium plautii</name>
    <dbReference type="NCBI Taxonomy" id="292800"/>
    <lineage>
        <taxon>Bacteria</taxon>
        <taxon>Bacillati</taxon>
        <taxon>Bacillota</taxon>
        <taxon>Clostridia</taxon>
        <taxon>Eubacteriales</taxon>
        <taxon>Oscillospiraceae</taxon>
        <taxon>Flavonifractor</taxon>
    </lineage>
</organism>
<comment type="caution">
    <text evidence="2">The sequence shown here is derived from an EMBL/GenBank/DDBJ whole genome shotgun (WGS) entry which is preliminary data.</text>
</comment>
<sequence length="386" mass="42379">MDKAFTVSLCNPDKDVYVTLAVPAEPWAVLDAWERLRPAPDTRVEWEIEDYGEFPELFPALASGEDFPALNALAEKLAGLSGQERTAFEGLVRLQDGRPMEPGALTALAEQARHCHVVPEAADDASLGRFCAANGFIPEVADVPDKVFELLDFQLLGRRIRQAEGGIFTRHGFVAPDGSWKPTQSQEARVAPETPAGIFRLELQLGEEQAELTLPAGQELAEVRDRMDAVGLSNCAVTAFRSRIPQLPAAWAIPERLDTLNCLAIRLTVLEDREPLKLVKYKAVLEVSPPSSLEEAMALTERLDAYTLDRSAASPEDVARGELRSAVGDEQAALLCRYLNLYGYGEALIQQYGGELTEYGLLTRADEQPVQEPLPPQPKLGGMEMR</sequence>
<dbReference type="Proteomes" id="UP000434475">
    <property type="component" value="Unassembled WGS sequence"/>
</dbReference>
<protein>
    <recommendedName>
        <fullName evidence="4">Antirestriction protein (ArdA)</fullName>
    </recommendedName>
</protein>
<evidence type="ECO:0000313" key="2">
    <source>
        <dbReference type="EMBL" id="MSB22422.1"/>
    </source>
</evidence>
<dbReference type="AlphaFoldDB" id="A0A6I2RGX7"/>
<gene>
    <name evidence="2" type="ORF">GKE97_23450</name>
</gene>
<accession>A0A6I2RGX7</accession>
<evidence type="ECO:0008006" key="4">
    <source>
        <dbReference type="Google" id="ProtNLM"/>
    </source>
</evidence>
<name>A0A6I2RGX7_FLAPL</name>